<dbReference type="VEuPathDB" id="ToxoDB:CSUI_007094"/>
<feature type="compositionally biased region" description="Acidic residues" evidence="1">
    <location>
        <begin position="994"/>
        <end position="1024"/>
    </location>
</feature>
<feature type="compositionally biased region" description="Basic and acidic residues" evidence="1">
    <location>
        <begin position="1723"/>
        <end position="1752"/>
    </location>
</feature>
<feature type="compositionally biased region" description="Low complexity" evidence="1">
    <location>
        <begin position="1117"/>
        <end position="1132"/>
    </location>
</feature>
<feature type="region of interest" description="Disordered" evidence="1">
    <location>
        <begin position="1695"/>
        <end position="1853"/>
    </location>
</feature>
<proteinExistence type="predicted"/>
<feature type="compositionally biased region" description="Basic and acidic residues" evidence="1">
    <location>
        <begin position="221"/>
        <end position="255"/>
    </location>
</feature>
<feature type="compositionally biased region" description="Pro residues" evidence="1">
    <location>
        <begin position="1450"/>
        <end position="1461"/>
    </location>
</feature>
<feature type="compositionally biased region" description="Basic residues" evidence="1">
    <location>
        <begin position="48"/>
        <end position="67"/>
    </location>
</feature>
<sequence length="2222" mass="242606">MGREGSSKKSVRGKKDKRRRDSEVEAHEETSSRQSPKKRTGERDSKSHRTHKSDKKKSSSHHKKRPRSASQRDSGSGDERRSRRRERKSGQTGECLTAEHSISRSVSPVRQQDPDGQTGAYASETAVPSLESSAEDRGPVLEPVECPLPADAQRQNADTVSAVEGTQSPPAPVPTEKEEGGEGVQDEVCREAGAFSSAETAEHVEDNHGGASFDVGVTEGSPKERKSPVSSPEDVKPGDQRDCRERVGETREVPRRVRPGGETGRQVKQHLPSSSSHAVSLSRDIRVMNYRDRLAESWRRFRRLQSTRIGFVTLDAPRTVLVWWAQQQKFVEKASQILAVPAFRESPGTGTAATNHIVVKTGGECQNMAEHRGPPETRQEEVKEEQGGEDSMKKDDASADSFADEQEVWSQARQLIKGDDNAVMEEALQIMCSDAAGRKVEILAVSGLRLFPKFGGRPSGVSGQRMCEKIVKYVRRHDNACLHYHLLCPFFAEDSDAQENVSGEVVEPFDEDWVLTQAAIESDAEVAYEEDMDSPLQERECSPLLLKEGSRDVVQSECQSEGAGIAGEQAGDSQRANDRLTGRSAAGKDPPHVKTELENSAPSGEVEKEQEHKEKERSQKGGVYEKEERGSEKDDDSDVEGAATAADDDMHSVEEGTEEGSGAEKVLEGEPEMKDEDSHPEDDGRGEGTSGSEAEEEQGTEKGEADGHPGAAESGRLVGSDEAKEDKEEGANEGQEVSKVTELNREETEGESCRRLRPDKDRHSRWPPFRGNWSKRQADQIRGGGVGLLLDSTHRGYVRRWKAVNSRLMWCLLHVPSASTALLDPLLRKINRLWIVVACAPDEEQGEPAVAEPLGRNLKKEEKVKGEREAEDTRDVGEGTADAEEKEEAEEQQEETHDNGDCDEPSENTKLREVRRKTFREKQKGDERAGSTSEHGEEEGISHRAPKRRRGRKGILSGPGGMEDQVEDSAQDSDSSSAPAEDEDEQDREASGEDKEEVSEEDKVEESEVDKEEESDVDKEEDSEADKGEEHDEDKDEDSEGDKEDRSSEDEDEESEVDDEVEEGGQEKEAEQRENGEGTEEERDENENSGRRREAEGTRGAIGSKEHKTKRELFSQTEAATNASPAASAESTKSVSKPVSAAAKLLSGDPVDPKYAAFLHSLESILYKMRSNDSLLLLGDLKAPIDHPERCPDMAELRRAFPGVLGPYFCPPVLSNEKMEAVRARRRGRRTFPPVIGADGTVDTKLPEHKLERSAVSPRSIALLKLFSKFNLLITNTAREYPCPDDYATLRGLGAAGPGLPEFIMRSLIVVRQRDRVHLHGTSVCTSAKRVHCIHRQVVATLRIRCNSLGTFHYYCPKQLTSVQQQKMNERHRRKMRTERAQTCIVGPHPVMSAPQPMLLVHRPTGPPGNLVLAAAPPPPVQPAPAVLLYNSPRPPPGQPRLVATRPGFIPAPPGAPPPPATTVLGRQPPPPPTAQQSPPLYAVSQPAPPSGVIYVQTAAGPVLPAAQQPPAVVWVANGVQKPSAQIGICQAEGVGVFPASVERRSPPRRVVMLSDAPKAPPQHSSGRPQEYAPPQRSIFHPQERPLPPESNSHPQERERGGALHDRRPVGNWEIERSGIPSTGSGYQQRTACGDTAAHANNEFRERWRPVEEGGRIADGMHRERVGEGQWLGGREQATETRWRDQRWGTSDAFVENYRHDPEGPRPRGNYYVDPSASSDARSGYRGDREDQGYTRMQDTRGDYYGPHDESQRGPPFEKPGRPPLGFTRDGSFPAETDGAWRGRDGMYPGRDPPSSSRPYEEYGSGVNAESGGRLQGTGRGGWSCNRGLYGPDGDTVPEGQGERRHQADQRWYPGDYYQRGECAAKGERPSRGGGGSGGMQGEGCVMRFDAGGNGTRFDPGRGGARFGEGGDSARFDAGCGMRFDSGGAGTRFDGGGGGTRFDTAGIDMHFEGGSGATRFDGGRGGGGRFDGGDGGGRFDGGDCGGRYGPDAGGSRFGPGDGGRGRSDAQGGGARFDREREYSYHQGGVDGWSSSRSYADCGGYVNREGGDTASCRDRHQGAHDGYGNPFQAGSFYGRGTTDMTSREVARGGYAGGLQGERLSDGSWPTRQAESWENRRSNQQEVEGNWCPSGPQERWGQRNSPTWSSYNEANCSEGPERQGRCNENWPSQGTPYSNADGQQLDKYPDRYGGGGQGDGSAVAKTWMYDSWPGAGGYGGRVDA</sequence>
<feature type="compositionally biased region" description="Gly residues" evidence="1">
    <location>
        <begin position="1963"/>
        <end position="2002"/>
    </location>
</feature>
<feature type="compositionally biased region" description="Basic and acidic residues" evidence="1">
    <location>
        <begin position="719"/>
        <end position="730"/>
    </location>
</feature>
<feature type="compositionally biased region" description="Basic residues" evidence="1">
    <location>
        <begin position="9"/>
        <end position="18"/>
    </location>
</feature>
<keyword evidence="3" id="KW-1185">Reference proteome</keyword>
<feature type="region of interest" description="Disordered" evidence="1">
    <location>
        <begin position="1956"/>
        <end position="2017"/>
    </location>
</feature>
<feature type="compositionally biased region" description="Acidic residues" evidence="1">
    <location>
        <begin position="1031"/>
        <end position="1064"/>
    </location>
</feature>
<accession>A0A2C6KS31</accession>
<feature type="compositionally biased region" description="Basic and acidic residues" evidence="1">
    <location>
        <begin position="19"/>
        <end position="31"/>
    </location>
</feature>
<feature type="compositionally biased region" description="Polar residues" evidence="1">
    <location>
        <begin position="153"/>
        <end position="168"/>
    </location>
</feature>
<feature type="region of interest" description="Disordered" evidence="1">
    <location>
        <begin position="2094"/>
        <end position="2198"/>
    </location>
</feature>
<feature type="compositionally biased region" description="Basic and acidic residues" evidence="1">
    <location>
        <begin position="605"/>
        <end position="632"/>
    </location>
</feature>
<feature type="region of interest" description="Disordered" evidence="1">
    <location>
        <begin position="1450"/>
        <end position="1480"/>
    </location>
</feature>
<evidence type="ECO:0000256" key="1">
    <source>
        <dbReference type="SAM" id="MobiDB-lite"/>
    </source>
</evidence>
<feature type="compositionally biased region" description="Polar residues" evidence="1">
    <location>
        <begin position="1620"/>
        <end position="1630"/>
    </location>
</feature>
<protein>
    <submittedName>
        <fullName evidence="2">Uncharacterized protein</fullName>
    </submittedName>
</protein>
<feature type="compositionally biased region" description="Polar residues" evidence="1">
    <location>
        <begin position="2140"/>
        <end position="2153"/>
    </location>
</feature>
<feature type="region of interest" description="Disordered" evidence="1">
    <location>
        <begin position="1"/>
        <end position="278"/>
    </location>
</feature>
<evidence type="ECO:0000313" key="2">
    <source>
        <dbReference type="EMBL" id="PHJ19073.1"/>
    </source>
</evidence>
<organism evidence="2 3">
    <name type="scientific">Cystoisospora suis</name>
    <dbReference type="NCBI Taxonomy" id="483139"/>
    <lineage>
        <taxon>Eukaryota</taxon>
        <taxon>Sar</taxon>
        <taxon>Alveolata</taxon>
        <taxon>Apicomplexa</taxon>
        <taxon>Conoidasida</taxon>
        <taxon>Coccidia</taxon>
        <taxon>Eucoccidiorida</taxon>
        <taxon>Eimeriorina</taxon>
        <taxon>Sarcocystidae</taxon>
        <taxon>Cystoisospora</taxon>
    </lineage>
</organism>
<feature type="compositionally biased region" description="Basic and acidic residues" evidence="1">
    <location>
        <begin position="920"/>
        <end position="942"/>
    </location>
</feature>
<name>A0A2C6KS31_9APIC</name>
<gene>
    <name evidence="2" type="ORF">CSUI_007094</name>
</gene>
<feature type="compositionally biased region" description="Basic and acidic residues" evidence="1">
    <location>
        <begin position="1697"/>
        <end position="1706"/>
    </location>
</feature>
<feature type="compositionally biased region" description="Basic and acidic residues" evidence="1">
    <location>
        <begin position="1086"/>
        <end position="1097"/>
    </location>
</feature>
<feature type="region of interest" description="Disordered" evidence="1">
    <location>
        <begin position="367"/>
        <end position="403"/>
    </location>
</feature>
<feature type="compositionally biased region" description="Basic and acidic residues" evidence="1">
    <location>
        <begin position="860"/>
        <end position="877"/>
    </location>
</feature>
<evidence type="ECO:0000313" key="3">
    <source>
        <dbReference type="Proteomes" id="UP000221165"/>
    </source>
</evidence>
<dbReference type="Proteomes" id="UP000221165">
    <property type="component" value="Unassembled WGS sequence"/>
</dbReference>
<dbReference type="RefSeq" id="XP_067920775.1">
    <property type="nucleotide sequence ID" value="XM_068067244.1"/>
</dbReference>
<feature type="compositionally biased region" description="Basic and acidic residues" evidence="1">
    <location>
        <begin position="742"/>
        <end position="764"/>
    </location>
</feature>
<reference evidence="2 3" key="1">
    <citation type="journal article" date="2017" name="Int. J. Parasitol.">
        <title>The genome of the protozoan parasite Cystoisospora suis and a reverse vaccinology approach to identify vaccine candidates.</title>
        <authorList>
            <person name="Palmieri N."/>
            <person name="Shrestha A."/>
            <person name="Ruttkowski B."/>
            <person name="Beck T."/>
            <person name="Vogl C."/>
            <person name="Tomley F."/>
            <person name="Blake D.P."/>
            <person name="Joachim A."/>
        </authorList>
    </citation>
    <scope>NUCLEOTIDE SEQUENCE [LARGE SCALE GENOMIC DNA]</scope>
    <source>
        <strain evidence="2 3">Wien I</strain>
    </source>
</reference>
<dbReference type="GeneID" id="94430455"/>
<feature type="compositionally biased region" description="Polar residues" evidence="1">
    <location>
        <begin position="2167"/>
        <end position="2180"/>
    </location>
</feature>
<feature type="compositionally biased region" description="Basic residues" evidence="1">
    <location>
        <begin position="944"/>
        <end position="953"/>
    </location>
</feature>
<feature type="region of interest" description="Disordered" evidence="1">
    <location>
        <begin position="1555"/>
        <end position="1630"/>
    </location>
</feature>
<feature type="compositionally biased region" description="Basic and acidic residues" evidence="1">
    <location>
        <begin position="369"/>
        <end position="397"/>
    </location>
</feature>
<feature type="region of interest" description="Disordered" evidence="1">
    <location>
        <begin position="552"/>
        <end position="772"/>
    </location>
</feature>
<feature type="region of interest" description="Disordered" evidence="1">
    <location>
        <begin position="860"/>
        <end position="1110"/>
    </location>
</feature>
<feature type="compositionally biased region" description="Acidic residues" evidence="1">
    <location>
        <begin position="881"/>
        <end position="893"/>
    </location>
</feature>
<feature type="compositionally biased region" description="Basic and acidic residues" evidence="1">
    <location>
        <begin position="1065"/>
        <end position="1076"/>
    </location>
</feature>
<dbReference type="EMBL" id="MIGC01003662">
    <property type="protein sequence ID" value="PHJ19073.1"/>
    <property type="molecule type" value="Genomic_DNA"/>
</dbReference>
<feature type="region of interest" description="Disordered" evidence="1">
    <location>
        <begin position="1116"/>
        <end position="1135"/>
    </location>
</feature>
<comment type="caution">
    <text evidence="2">The sequence shown here is derived from an EMBL/GenBank/DDBJ whole genome shotgun (WGS) entry which is preliminary data.</text>
</comment>
<feature type="compositionally biased region" description="Basic and acidic residues" evidence="1">
    <location>
        <begin position="1595"/>
        <end position="1617"/>
    </location>
</feature>